<dbReference type="EMBL" id="JAEHNZ010000003">
    <property type="protein sequence ID" value="MBK0396821.1"/>
    <property type="molecule type" value="Genomic_DNA"/>
</dbReference>
<dbReference type="Pfam" id="PF16173">
    <property type="entry name" value="DUF4874"/>
    <property type="match status" value="1"/>
</dbReference>
<feature type="domain" description="DUF4874" evidence="3">
    <location>
        <begin position="136"/>
        <end position="291"/>
    </location>
</feature>
<feature type="compositionally biased region" description="Pro residues" evidence="1">
    <location>
        <begin position="83"/>
        <end position="118"/>
    </location>
</feature>
<feature type="region of interest" description="Disordered" evidence="1">
    <location>
        <begin position="24"/>
        <end position="123"/>
    </location>
</feature>
<comment type="caution">
    <text evidence="4">The sequence shown here is derived from an EMBL/GenBank/DDBJ whole genome shotgun (WGS) entry which is preliminary data.</text>
</comment>
<dbReference type="PROSITE" id="PS51257">
    <property type="entry name" value="PROKAR_LIPOPROTEIN"/>
    <property type="match status" value="1"/>
</dbReference>
<evidence type="ECO:0000259" key="3">
    <source>
        <dbReference type="Pfam" id="PF16173"/>
    </source>
</evidence>
<dbReference type="Proteomes" id="UP000614058">
    <property type="component" value="Unassembled WGS sequence"/>
</dbReference>
<dbReference type="RefSeq" id="WP_200522879.1">
    <property type="nucleotide sequence ID" value="NZ_JAEHNZ010000003.1"/>
</dbReference>
<gene>
    <name evidence="4" type="ORF">JDW22_09610</name>
</gene>
<dbReference type="InterPro" id="IPR032267">
    <property type="entry name" value="DUF4832"/>
</dbReference>
<proteinExistence type="predicted"/>
<evidence type="ECO:0000313" key="4">
    <source>
        <dbReference type="EMBL" id="MBK0396821.1"/>
    </source>
</evidence>
<feature type="compositionally biased region" description="Low complexity" evidence="1">
    <location>
        <begin position="70"/>
        <end position="82"/>
    </location>
</feature>
<evidence type="ECO:0000313" key="5">
    <source>
        <dbReference type="Proteomes" id="UP000614058"/>
    </source>
</evidence>
<dbReference type="InterPro" id="IPR032379">
    <property type="entry name" value="DUF4874"/>
</dbReference>
<accession>A0ABS1BU53</accession>
<organism evidence="4 5">
    <name type="scientific">Kingella bonacorsii</name>
    <dbReference type="NCBI Taxonomy" id="2796361"/>
    <lineage>
        <taxon>Bacteria</taxon>
        <taxon>Pseudomonadati</taxon>
        <taxon>Pseudomonadota</taxon>
        <taxon>Betaproteobacteria</taxon>
        <taxon>Neisseriales</taxon>
        <taxon>Neisseriaceae</taxon>
        <taxon>Kingella</taxon>
    </lineage>
</organism>
<keyword evidence="5" id="KW-1185">Reference proteome</keyword>
<sequence length="547" mass="59802">MMNKTLIAMLVCAIAVSGCKKSHRVATDSSGRSGSNQSAIMVGKHKNNDSADPAPTPNQPAPDHSGGNGSQNNGGNTNIAPTPEQPQPTPTPEQPAPNPTPQPTPQPTPNPTPTPTPNNAPMLSVQFAPSTLDFPNPERGFYKYAADPAKLTAYYLDSVAKDGYRLIYTPADLSAWRNQDLPQSYLNALNEGFELMRQAGVKAVLRFAYDYEASGKDTNLAQVKRHIEQLKPIINRNADVIAVWQGGFIGAWGEWHSSANGLNSDANKKEIAQALLAALPANRQLNLRYPYDLIKWYGSPASAEDFANNSEKARIGIHNDCYLASIDDTGTYQPRRDQTIEAQRMFTRQHVQYTSFGGETCAPIAQARTTCSDILREGKEFRLAYLNYDYHETFIDGWTKEGCMADVQKNIGYRIELSQFQISSQANASGSLKWALKLSNQGWARPINPRNIVVRFTSSSGSSKDVVLENTNLRTLDSGASAQWEGTLTLPNLSAGEYSVSLGAPDPDARLASNTRFSLRFANADSGNVQWNLKTGFLDTGLKVNVH</sequence>
<dbReference type="Pfam" id="PF16116">
    <property type="entry name" value="DUF4832"/>
    <property type="match status" value="1"/>
</dbReference>
<evidence type="ECO:0000259" key="2">
    <source>
        <dbReference type="Pfam" id="PF16116"/>
    </source>
</evidence>
<reference evidence="4 5" key="1">
    <citation type="journal article" date="2021" name="Pathogens">
        <title>Isolation and Characterization of Kingella bonacorsii sp. nov., A Novel Kingella Species Detected in a Stable Periodontitis Subject.</title>
        <authorList>
            <person name="Antezack A."/>
            <person name="Boxberger M."/>
            <person name="Rolland C."/>
            <person name="Monnet-Corti V."/>
            <person name="La Scola B."/>
        </authorList>
    </citation>
    <scope>NUCLEOTIDE SEQUENCE [LARGE SCALE GENOMIC DNA]</scope>
    <source>
        <strain evidence="4 5">Marseille-Q4569</strain>
    </source>
</reference>
<feature type="domain" description="DUF4832" evidence="2">
    <location>
        <begin position="314"/>
        <end position="523"/>
    </location>
</feature>
<name>A0ABS1BU53_9NEIS</name>
<feature type="compositionally biased region" description="Polar residues" evidence="1">
    <location>
        <begin position="27"/>
        <end position="39"/>
    </location>
</feature>
<protein>
    <submittedName>
        <fullName evidence="4">DUF4832 domain-containing protein</fullName>
    </submittedName>
</protein>
<evidence type="ECO:0000256" key="1">
    <source>
        <dbReference type="SAM" id="MobiDB-lite"/>
    </source>
</evidence>